<reference evidence="2" key="2">
    <citation type="submission" date="2018-03" db="EMBL/GenBank/DDBJ databases">
        <title>The Triticum urartu genome reveals the dynamic nature of wheat genome evolution.</title>
        <authorList>
            <person name="Ling H."/>
            <person name="Ma B."/>
            <person name="Shi X."/>
            <person name="Liu H."/>
            <person name="Dong L."/>
            <person name="Sun H."/>
            <person name="Cao Y."/>
            <person name="Gao Q."/>
            <person name="Zheng S."/>
            <person name="Li Y."/>
            <person name="Yu Y."/>
            <person name="Du H."/>
            <person name="Qi M."/>
            <person name="Li Y."/>
            <person name="Yu H."/>
            <person name="Cui Y."/>
            <person name="Wang N."/>
            <person name="Chen C."/>
            <person name="Wu H."/>
            <person name="Zhao Y."/>
            <person name="Zhang J."/>
            <person name="Li Y."/>
            <person name="Zhou W."/>
            <person name="Zhang B."/>
            <person name="Hu W."/>
            <person name="Eijk M."/>
            <person name="Tang J."/>
            <person name="Witsenboer H."/>
            <person name="Zhao S."/>
            <person name="Li Z."/>
            <person name="Zhang A."/>
            <person name="Wang D."/>
            <person name="Liang C."/>
        </authorList>
    </citation>
    <scope>NUCLEOTIDE SEQUENCE [LARGE SCALE GENOMIC DNA]</scope>
    <source>
        <strain evidence="2">cv. G1812</strain>
    </source>
</reference>
<evidence type="ECO:0000256" key="1">
    <source>
        <dbReference type="SAM" id="MobiDB-lite"/>
    </source>
</evidence>
<proteinExistence type="predicted"/>
<accession>A0A8R7UBT9</accession>
<dbReference type="Proteomes" id="UP000015106">
    <property type="component" value="Chromosome 4"/>
</dbReference>
<dbReference type="EnsemblPlants" id="TuG1812G0400003399.01.T01">
    <property type="protein sequence ID" value="TuG1812G0400003399.01.T01"/>
    <property type="gene ID" value="TuG1812G0400003399.01"/>
</dbReference>
<reference evidence="2" key="3">
    <citation type="submission" date="2022-06" db="UniProtKB">
        <authorList>
            <consortium name="EnsemblPlants"/>
        </authorList>
    </citation>
    <scope>IDENTIFICATION</scope>
</reference>
<name>A0A8R7UBT9_TRIUA</name>
<dbReference type="Gramene" id="TuG1812G0400003399.01.T01">
    <property type="protein sequence ID" value="TuG1812G0400003399.01.T01"/>
    <property type="gene ID" value="TuG1812G0400003399.01"/>
</dbReference>
<evidence type="ECO:0000313" key="2">
    <source>
        <dbReference type="EnsemblPlants" id="TuG1812G0400003399.01.T01"/>
    </source>
</evidence>
<dbReference type="AlphaFoldDB" id="A0A8R7UBT9"/>
<reference evidence="3" key="1">
    <citation type="journal article" date="2013" name="Nature">
        <title>Draft genome of the wheat A-genome progenitor Triticum urartu.</title>
        <authorList>
            <person name="Ling H.Q."/>
            <person name="Zhao S."/>
            <person name="Liu D."/>
            <person name="Wang J."/>
            <person name="Sun H."/>
            <person name="Zhang C."/>
            <person name="Fan H."/>
            <person name="Li D."/>
            <person name="Dong L."/>
            <person name="Tao Y."/>
            <person name="Gao C."/>
            <person name="Wu H."/>
            <person name="Li Y."/>
            <person name="Cui Y."/>
            <person name="Guo X."/>
            <person name="Zheng S."/>
            <person name="Wang B."/>
            <person name="Yu K."/>
            <person name="Liang Q."/>
            <person name="Yang W."/>
            <person name="Lou X."/>
            <person name="Chen J."/>
            <person name="Feng M."/>
            <person name="Jian J."/>
            <person name="Zhang X."/>
            <person name="Luo G."/>
            <person name="Jiang Y."/>
            <person name="Liu J."/>
            <person name="Wang Z."/>
            <person name="Sha Y."/>
            <person name="Zhang B."/>
            <person name="Wu H."/>
            <person name="Tang D."/>
            <person name="Shen Q."/>
            <person name="Xue P."/>
            <person name="Zou S."/>
            <person name="Wang X."/>
            <person name="Liu X."/>
            <person name="Wang F."/>
            <person name="Yang Y."/>
            <person name="An X."/>
            <person name="Dong Z."/>
            <person name="Zhang K."/>
            <person name="Zhang X."/>
            <person name="Luo M.C."/>
            <person name="Dvorak J."/>
            <person name="Tong Y."/>
            <person name="Wang J."/>
            <person name="Yang H."/>
            <person name="Li Z."/>
            <person name="Wang D."/>
            <person name="Zhang A."/>
            <person name="Wang J."/>
        </authorList>
    </citation>
    <scope>NUCLEOTIDE SEQUENCE</scope>
    <source>
        <strain evidence="3">cv. G1812</strain>
    </source>
</reference>
<feature type="region of interest" description="Disordered" evidence="1">
    <location>
        <begin position="1"/>
        <end position="109"/>
    </location>
</feature>
<sequence length="109" mass="12177">MMHGSKDEAPERAYGARAWSSSDPMDLGFSPKLRRLELSTSAMPARRKRRLKPLPSPPPDTRETSFRPGQPLEPRTTCISKPFIEPPRSNPAGSNHLHFATSEQQIRAA</sequence>
<organism evidence="2 3">
    <name type="scientific">Triticum urartu</name>
    <name type="common">Red wild einkorn</name>
    <name type="synonym">Crithodium urartu</name>
    <dbReference type="NCBI Taxonomy" id="4572"/>
    <lineage>
        <taxon>Eukaryota</taxon>
        <taxon>Viridiplantae</taxon>
        <taxon>Streptophyta</taxon>
        <taxon>Embryophyta</taxon>
        <taxon>Tracheophyta</taxon>
        <taxon>Spermatophyta</taxon>
        <taxon>Magnoliopsida</taxon>
        <taxon>Liliopsida</taxon>
        <taxon>Poales</taxon>
        <taxon>Poaceae</taxon>
        <taxon>BOP clade</taxon>
        <taxon>Pooideae</taxon>
        <taxon>Triticodae</taxon>
        <taxon>Triticeae</taxon>
        <taxon>Triticinae</taxon>
        <taxon>Triticum</taxon>
    </lineage>
</organism>
<feature type="compositionally biased region" description="Basic and acidic residues" evidence="1">
    <location>
        <begin position="1"/>
        <end position="11"/>
    </location>
</feature>
<evidence type="ECO:0000313" key="3">
    <source>
        <dbReference type="Proteomes" id="UP000015106"/>
    </source>
</evidence>
<keyword evidence="3" id="KW-1185">Reference proteome</keyword>
<protein>
    <submittedName>
        <fullName evidence="2">Uncharacterized protein</fullName>
    </submittedName>
</protein>